<evidence type="ECO:0000259" key="4">
    <source>
        <dbReference type="Pfam" id="PF25543"/>
    </source>
</evidence>
<dbReference type="Pfam" id="PF25540">
    <property type="entry name" value="DUF7923"/>
    <property type="match status" value="1"/>
</dbReference>
<dbReference type="GeneID" id="9578858"/>
<evidence type="ECO:0000259" key="2">
    <source>
        <dbReference type="Pfam" id="PF25540"/>
    </source>
</evidence>
<feature type="domain" description="C3H1-type" evidence="3">
    <location>
        <begin position="397"/>
        <end position="425"/>
    </location>
</feature>
<feature type="domain" description="DUF7923" evidence="2">
    <location>
        <begin position="131"/>
        <end position="249"/>
    </location>
</feature>
<dbReference type="Pfam" id="PF25543">
    <property type="entry name" value="zf-CCCH_tandem"/>
    <property type="match status" value="1"/>
</dbReference>
<evidence type="ECO:0000313" key="6">
    <source>
        <dbReference type="Proteomes" id="UP000008383"/>
    </source>
</evidence>
<dbReference type="OrthoDB" id="2270193at2759"/>
<organism evidence="5 6">
    <name type="scientific">Trichophyton verrucosum (strain HKI 0517)</name>
    <dbReference type="NCBI Taxonomy" id="663202"/>
    <lineage>
        <taxon>Eukaryota</taxon>
        <taxon>Fungi</taxon>
        <taxon>Dikarya</taxon>
        <taxon>Ascomycota</taxon>
        <taxon>Pezizomycotina</taxon>
        <taxon>Eurotiomycetes</taxon>
        <taxon>Eurotiomycetidae</taxon>
        <taxon>Onygenales</taxon>
        <taxon>Arthrodermataceae</taxon>
        <taxon>Trichophyton</taxon>
    </lineage>
</organism>
<feature type="region of interest" description="Disordered" evidence="1">
    <location>
        <begin position="357"/>
        <end position="376"/>
    </location>
</feature>
<accession>D4D9W5</accession>
<evidence type="ECO:0000256" key="1">
    <source>
        <dbReference type="SAM" id="MobiDB-lite"/>
    </source>
</evidence>
<sequence length="495" mass="55435">MAPVSAQAQEFFNRYEQLKAIEQTKNLLIEVSIIFSRILAKKLPNSSINSVYYVVNSNSAVLQDLLSRITELEDAYQRERLDHDRETRFNREVQMHEMELMEQLTRFKTAMVYLSVSLCVLNPKLIDRSQKDQEPFVIALLDGDGMIFRDSLVQQGEKGGKDAANQLWLAIRDYTSETFTNIHSPKIVARIYANVRGLGETLFKAGIIDKPSVFEDFVRGFNGGRLLFDFVDVGSGKDRADDKLAELTRRITLLEGFPFERELASLISSYRVTKFETLFRESKITPLSNHTWENAVTSTSYSSSNIGHPNPRAVSRTPSNSNGTAATTSAASATSGSSSTTPATWASTIAASASTTFKDLTPSKPSTPSPPVIERNKYGQRVDRIDFKAAPKDELNRVKKLKLCNLFFLLGDCPNPNCYHTHDYKLGKQERMVLQVVARMTPCHFGTECDDATCIYGHRCPLSEAGKKDCYWGSNCRFDADAHGIDTNIVKLTKV</sequence>
<evidence type="ECO:0000259" key="3">
    <source>
        <dbReference type="Pfam" id="PF25542"/>
    </source>
</evidence>
<gene>
    <name evidence="5" type="ORF">TRV_03908</name>
</gene>
<dbReference type="InterPro" id="IPR057683">
    <property type="entry name" value="DUF7923"/>
</dbReference>
<dbReference type="KEGG" id="tve:TRV_03908"/>
<dbReference type="InterPro" id="IPR000571">
    <property type="entry name" value="Znf_CCCH"/>
</dbReference>
<reference evidence="6" key="1">
    <citation type="journal article" date="2011" name="Genome Biol.">
        <title>Comparative and functional genomics provide insights into the pathogenicity of dermatophytic fungi.</title>
        <authorList>
            <person name="Burmester A."/>
            <person name="Shelest E."/>
            <person name="Gloeckner G."/>
            <person name="Heddergott C."/>
            <person name="Schindler S."/>
            <person name="Staib P."/>
            <person name="Heidel A."/>
            <person name="Felder M."/>
            <person name="Petzold A."/>
            <person name="Szafranski K."/>
            <person name="Feuermann M."/>
            <person name="Pedruzzi I."/>
            <person name="Priebe S."/>
            <person name="Groth M."/>
            <person name="Winkler R."/>
            <person name="Li W."/>
            <person name="Kniemeyer O."/>
            <person name="Schroeckh V."/>
            <person name="Hertweck C."/>
            <person name="Hube B."/>
            <person name="White T.C."/>
            <person name="Platzer M."/>
            <person name="Guthke R."/>
            <person name="Heitman J."/>
            <person name="Woestemeyer J."/>
            <person name="Zipfel P.F."/>
            <person name="Monod M."/>
            <person name="Brakhage A.A."/>
        </authorList>
    </citation>
    <scope>NUCLEOTIDE SEQUENCE [LARGE SCALE GENOMIC DNA]</scope>
    <source>
        <strain evidence="6">HKI 0517</strain>
    </source>
</reference>
<proteinExistence type="predicted"/>
<dbReference type="Pfam" id="PF25542">
    <property type="entry name" value="zf-CCCH_12"/>
    <property type="match status" value="1"/>
</dbReference>
<feature type="compositionally biased region" description="Low complexity" evidence="1">
    <location>
        <begin position="317"/>
        <end position="342"/>
    </location>
</feature>
<name>D4D9W5_TRIVH</name>
<keyword evidence="6" id="KW-1185">Reference proteome</keyword>
<protein>
    <submittedName>
        <fullName evidence="5">CCCH zinc finger DNA binding protein</fullName>
    </submittedName>
</protein>
<comment type="caution">
    <text evidence="5">The sequence shown here is derived from an EMBL/GenBank/DDBJ whole genome shotgun (WGS) entry which is preliminary data.</text>
</comment>
<dbReference type="PANTHER" id="PTHR37543">
    <property type="entry name" value="CCCH ZINC FINGER DNA BINDING PROTEIN (AFU_ORTHOLOGUE AFUA_5G12760)"/>
    <property type="match status" value="1"/>
</dbReference>
<dbReference type="HOGENOM" id="CLU_031811_0_1_1"/>
<dbReference type="EMBL" id="ACYE01000201">
    <property type="protein sequence ID" value="EFE41342.1"/>
    <property type="molecule type" value="Genomic_DNA"/>
</dbReference>
<dbReference type="InterPro" id="IPR057654">
    <property type="entry name" value="Znf-CCCH_tandem"/>
</dbReference>
<dbReference type="PANTHER" id="PTHR37543:SF1">
    <property type="entry name" value="CCCH ZINC FINGER DNA BINDING PROTEIN (AFU_ORTHOLOGUE AFUA_5G12760)"/>
    <property type="match status" value="1"/>
</dbReference>
<dbReference type="AlphaFoldDB" id="D4D9W5"/>
<feature type="region of interest" description="Disordered" evidence="1">
    <location>
        <begin position="299"/>
        <end position="342"/>
    </location>
</feature>
<dbReference type="Proteomes" id="UP000008383">
    <property type="component" value="Unassembled WGS sequence"/>
</dbReference>
<evidence type="ECO:0000313" key="5">
    <source>
        <dbReference type="EMBL" id="EFE41342.1"/>
    </source>
</evidence>
<feature type="domain" description="Tandem CCCH zinc finger" evidence="4">
    <location>
        <begin position="433"/>
        <end position="488"/>
    </location>
</feature>
<dbReference type="RefSeq" id="XP_003021960.1">
    <property type="nucleotide sequence ID" value="XM_003021914.1"/>
</dbReference>